<dbReference type="PROSITE" id="PS50048">
    <property type="entry name" value="ZN2_CY6_FUNGAL_2"/>
    <property type="match status" value="1"/>
</dbReference>
<evidence type="ECO:0000313" key="5">
    <source>
        <dbReference type="Proteomes" id="UP000236621"/>
    </source>
</evidence>
<feature type="compositionally biased region" description="Basic and acidic residues" evidence="2">
    <location>
        <begin position="13"/>
        <end position="23"/>
    </location>
</feature>
<comment type="caution">
    <text evidence="4">The sequence shown here is derived from an EMBL/GenBank/DDBJ whole genome shotgun (WGS) entry which is preliminary data.</text>
</comment>
<dbReference type="Gene3D" id="4.10.240.10">
    <property type="entry name" value="Zn(2)-C6 fungal-type DNA-binding domain"/>
    <property type="match status" value="1"/>
</dbReference>
<reference evidence="4 5" key="1">
    <citation type="submission" date="2017-08" db="EMBL/GenBank/DDBJ databases">
        <title>Harnessing the power of phylogenomics to disentangle the directionality and signatures of interkingdom host jumping in the parasitic fungal genus Tolypocladium.</title>
        <authorList>
            <person name="Quandt C.A."/>
            <person name="Patterson W."/>
            <person name="Spatafora J.W."/>
        </authorList>
    </citation>
    <scope>NUCLEOTIDE SEQUENCE [LARGE SCALE GENOMIC DNA]</scope>
    <source>
        <strain evidence="4 5">CBS 113982</strain>
    </source>
</reference>
<dbReference type="SMART" id="SM00066">
    <property type="entry name" value="GAL4"/>
    <property type="match status" value="1"/>
</dbReference>
<evidence type="ECO:0000256" key="1">
    <source>
        <dbReference type="ARBA" id="ARBA00023242"/>
    </source>
</evidence>
<dbReference type="AlphaFoldDB" id="A0A2K3Q6M5"/>
<feature type="domain" description="Zn(2)-C6 fungal-type" evidence="3">
    <location>
        <begin position="35"/>
        <end position="65"/>
    </location>
</feature>
<dbReference type="CDD" id="cd00067">
    <property type="entry name" value="GAL4"/>
    <property type="match status" value="1"/>
</dbReference>
<keyword evidence="5" id="KW-1185">Reference proteome</keyword>
<dbReference type="GO" id="GO:0008270">
    <property type="term" value="F:zinc ion binding"/>
    <property type="evidence" value="ECO:0007669"/>
    <property type="project" value="InterPro"/>
</dbReference>
<dbReference type="GO" id="GO:0001228">
    <property type="term" value="F:DNA-binding transcription activator activity, RNA polymerase II-specific"/>
    <property type="evidence" value="ECO:0007669"/>
    <property type="project" value="TreeGrafter"/>
</dbReference>
<protein>
    <submittedName>
        <fullName evidence="4">Sterol uptake control protein 2</fullName>
    </submittedName>
</protein>
<feature type="region of interest" description="Disordered" evidence="2">
    <location>
        <begin position="1"/>
        <end position="35"/>
    </location>
</feature>
<dbReference type="EMBL" id="NRSZ01001131">
    <property type="protein sequence ID" value="PNY23168.1"/>
    <property type="molecule type" value="Genomic_DNA"/>
</dbReference>
<sequence>MAGVGGRAFPFRVPDEPPREKMYHPKRPHKKSRSGCRNCKIRKIKCDEAKPECRTCRIRGEDCLYLNAKLPGERRASASASASASTSSPRALSSRDGSPAALSASSSASARGSTSPTYAYALVVSRSAPPVLVEPSFRPGGIDKTDMKLLWFFTVNTCSSFSLDDGRMIPAEEVMRSIVVKHAFETPFLMHSLFALASLHRQTLQLGFDRCRALEHRDAAFTGYQWAVEHPTPQVYPALLAHSLLLTAITAQNFREPDSGKLYIINWMLIWRGIGVIFERTEMPKDNMAAMASSGLQALFHRPMIDLTDAAAHIPGNLRLMVDMIQHDEEDHVDKPTYYNALGYLASLYQNLRNGGFSALMKLRIITWFTFLPHRFVELVRDRRPRALIIIAHYAAFLKLVGEVWWLQGVGERSLQDLCEHVNHPMWINLLHVPKAALAAEDDLEVARILVHDNTWVPPAPPAYEWDEQREYNARGLTWVDSEGREVRLGQSLVHPQLGSTDPTWHNFNNE</sequence>
<dbReference type="OrthoDB" id="5419315at2759"/>
<dbReference type="InterPro" id="IPR001138">
    <property type="entry name" value="Zn2Cys6_DnaBD"/>
</dbReference>
<dbReference type="Pfam" id="PF00172">
    <property type="entry name" value="Zn_clus"/>
    <property type="match status" value="1"/>
</dbReference>
<organism evidence="4 5">
    <name type="scientific">Tolypocladium capitatum</name>
    <dbReference type="NCBI Taxonomy" id="45235"/>
    <lineage>
        <taxon>Eukaryota</taxon>
        <taxon>Fungi</taxon>
        <taxon>Dikarya</taxon>
        <taxon>Ascomycota</taxon>
        <taxon>Pezizomycotina</taxon>
        <taxon>Sordariomycetes</taxon>
        <taxon>Hypocreomycetidae</taxon>
        <taxon>Hypocreales</taxon>
        <taxon>Ophiocordycipitaceae</taxon>
        <taxon>Tolypocladium</taxon>
    </lineage>
</organism>
<dbReference type="PANTHER" id="PTHR47784">
    <property type="entry name" value="STEROL UPTAKE CONTROL PROTEIN 2"/>
    <property type="match status" value="1"/>
</dbReference>
<keyword evidence="1" id="KW-0539">Nucleus</keyword>
<proteinExistence type="predicted"/>
<feature type="region of interest" description="Disordered" evidence="2">
    <location>
        <begin position="76"/>
        <end position="113"/>
    </location>
</feature>
<dbReference type="Proteomes" id="UP000236621">
    <property type="component" value="Unassembled WGS sequence"/>
</dbReference>
<dbReference type="PROSITE" id="PS00463">
    <property type="entry name" value="ZN2_CY6_FUNGAL_1"/>
    <property type="match status" value="1"/>
</dbReference>
<evidence type="ECO:0000313" key="4">
    <source>
        <dbReference type="EMBL" id="PNY23168.1"/>
    </source>
</evidence>
<dbReference type="InterPro" id="IPR053157">
    <property type="entry name" value="Sterol_Uptake_Regulator"/>
</dbReference>
<dbReference type="SUPFAM" id="SSF57701">
    <property type="entry name" value="Zn2/Cys6 DNA-binding domain"/>
    <property type="match status" value="1"/>
</dbReference>
<feature type="compositionally biased region" description="Basic residues" evidence="2">
    <location>
        <begin position="24"/>
        <end position="35"/>
    </location>
</feature>
<dbReference type="PANTHER" id="PTHR47784:SF5">
    <property type="entry name" value="STEROL UPTAKE CONTROL PROTEIN 2"/>
    <property type="match status" value="1"/>
</dbReference>
<dbReference type="InterPro" id="IPR036864">
    <property type="entry name" value="Zn2-C6_fun-type_DNA-bd_sf"/>
</dbReference>
<name>A0A2K3Q6M5_9HYPO</name>
<feature type="compositionally biased region" description="Low complexity" evidence="2">
    <location>
        <begin position="77"/>
        <end position="113"/>
    </location>
</feature>
<accession>A0A2K3Q6M5</accession>
<gene>
    <name evidence="4" type="ORF">TCAP_06881</name>
</gene>
<evidence type="ECO:0000259" key="3">
    <source>
        <dbReference type="PROSITE" id="PS50048"/>
    </source>
</evidence>
<evidence type="ECO:0000256" key="2">
    <source>
        <dbReference type="SAM" id="MobiDB-lite"/>
    </source>
</evidence>